<proteinExistence type="predicted"/>
<dbReference type="Proteomes" id="UP000053617">
    <property type="component" value="Unassembled WGS sequence"/>
</dbReference>
<gene>
    <name evidence="2" type="ORF">Z518_06244</name>
</gene>
<dbReference type="VEuPathDB" id="FungiDB:Z518_06244"/>
<feature type="transmembrane region" description="Helical" evidence="1">
    <location>
        <begin position="17"/>
        <end position="38"/>
    </location>
</feature>
<keyword evidence="1" id="KW-1133">Transmembrane helix</keyword>
<keyword evidence="1" id="KW-0472">Membrane</keyword>
<dbReference type="AlphaFoldDB" id="A0A0D2FTF0"/>
<dbReference type="EMBL" id="KN847478">
    <property type="protein sequence ID" value="KIX05372.1"/>
    <property type="molecule type" value="Genomic_DNA"/>
</dbReference>
<evidence type="ECO:0000313" key="2">
    <source>
        <dbReference type="EMBL" id="KIX05372.1"/>
    </source>
</evidence>
<dbReference type="RefSeq" id="XP_013272508.1">
    <property type="nucleotide sequence ID" value="XM_013417054.1"/>
</dbReference>
<protein>
    <submittedName>
        <fullName evidence="2">Uncharacterized protein</fullName>
    </submittedName>
</protein>
<keyword evidence="1" id="KW-0812">Transmembrane</keyword>
<reference evidence="2 3" key="1">
    <citation type="submission" date="2015-01" db="EMBL/GenBank/DDBJ databases">
        <title>The Genome Sequence of Rhinocladiella mackenzie CBS 650.93.</title>
        <authorList>
            <consortium name="The Broad Institute Genomics Platform"/>
            <person name="Cuomo C."/>
            <person name="de Hoog S."/>
            <person name="Gorbushina A."/>
            <person name="Stielow B."/>
            <person name="Teixiera M."/>
            <person name="Abouelleil A."/>
            <person name="Chapman S.B."/>
            <person name="Priest M."/>
            <person name="Young S.K."/>
            <person name="Wortman J."/>
            <person name="Nusbaum C."/>
            <person name="Birren B."/>
        </authorList>
    </citation>
    <scope>NUCLEOTIDE SEQUENCE [LARGE SCALE GENOMIC DNA]</scope>
    <source>
        <strain evidence="2 3">CBS 650.93</strain>
    </source>
</reference>
<sequence>MAAHTISSFGCFVFGNFFGSHATYALSTCLIVCILLIIRRSRLRTPASDTENCTSYSIINKQSLEKQDLHLKNSNIPYQQAPVIEFLDSFADIECLKPPFLTSGVLAAKADVERAERAAYGKKEQMMEVVGEPRDLQVRSSCVFEDQQAPWRRHSYPLAQGQSGPLHDNSKHDETEHFCDDHDAGIIWRRRTMIFQEKV</sequence>
<keyword evidence="3" id="KW-1185">Reference proteome</keyword>
<evidence type="ECO:0000256" key="1">
    <source>
        <dbReference type="SAM" id="Phobius"/>
    </source>
</evidence>
<accession>A0A0D2FTF0</accession>
<evidence type="ECO:0000313" key="3">
    <source>
        <dbReference type="Proteomes" id="UP000053617"/>
    </source>
</evidence>
<dbReference type="GeneID" id="25294315"/>
<dbReference type="OrthoDB" id="4157041at2759"/>
<name>A0A0D2FTF0_9EURO</name>
<organism evidence="2 3">
    <name type="scientific">Rhinocladiella mackenziei CBS 650.93</name>
    <dbReference type="NCBI Taxonomy" id="1442369"/>
    <lineage>
        <taxon>Eukaryota</taxon>
        <taxon>Fungi</taxon>
        <taxon>Dikarya</taxon>
        <taxon>Ascomycota</taxon>
        <taxon>Pezizomycotina</taxon>
        <taxon>Eurotiomycetes</taxon>
        <taxon>Chaetothyriomycetidae</taxon>
        <taxon>Chaetothyriales</taxon>
        <taxon>Herpotrichiellaceae</taxon>
        <taxon>Rhinocladiella</taxon>
    </lineage>
</organism>
<dbReference type="HOGENOM" id="CLU_1372884_0_0_1"/>